<dbReference type="GO" id="GO:0009055">
    <property type="term" value="F:electron transfer activity"/>
    <property type="evidence" value="ECO:0007669"/>
    <property type="project" value="TreeGrafter"/>
</dbReference>
<evidence type="ECO:0000256" key="5">
    <source>
        <dbReference type="ARBA" id="ARBA00023014"/>
    </source>
</evidence>
<dbReference type="Proteomes" id="UP000816034">
    <property type="component" value="Unassembled WGS sequence"/>
</dbReference>
<evidence type="ECO:0000256" key="1">
    <source>
        <dbReference type="ARBA" id="ARBA00010914"/>
    </source>
</evidence>
<dbReference type="PANTHER" id="PTHR23426:SF65">
    <property type="entry name" value="FERREDOXIN-2, MITOCHONDRIAL"/>
    <property type="match status" value="1"/>
</dbReference>
<dbReference type="EMBL" id="PYSW02000020">
    <property type="protein sequence ID" value="KAG2383531.1"/>
    <property type="molecule type" value="Genomic_DNA"/>
</dbReference>
<dbReference type="GeneID" id="68096657"/>
<dbReference type="Pfam" id="PF00111">
    <property type="entry name" value="Fer2"/>
    <property type="match status" value="1"/>
</dbReference>
<evidence type="ECO:0000256" key="6">
    <source>
        <dbReference type="ARBA" id="ARBA00034078"/>
    </source>
</evidence>
<keyword evidence="3" id="KW-0479">Metal-binding</keyword>
<dbReference type="InterPro" id="IPR001055">
    <property type="entry name" value="Adrenodoxin-like"/>
</dbReference>
<dbReference type="PROSITE" id="PS51085">
    <property type="entry name" value="2FE2S_FER_2"/>
    <property type="match status" value="1"/>
</dbReference>
<evidence type="ECO:0000256" key="3">
    <source>
        <dbReference type="ARBA" id="ARBA00022723"/>
    </source>
</evidence>
<dbReference type="Gene3D" id="3.10.20.30">
    <property type="match status" value="1"/>
</dbReference>
<name>A0AA88GQL8_NAELO</name>
<dbReference type="GO" id="GO:0051537">
    <property type="term" value="F:2 iron, 2 sulfur cluster binding"/>
    <property type="evidence" value="ECO:0007669"/>
    <property type="project" value="UniProtKB-KW"/>
</dbReference>
<evidence type="ECO:0000259" key="7">
    <source>
        <dbReference type="PROSITE" id="PS51085"/>
    </source>
</evidence>
<dbReference type="RefSeq" id="XP_044549210.1">
    <property type="nucleotide sequence ID" value="XM_044693816.1"/>
</dbReference>
<keyword evidence="9" id="KW-1185">Reference proteome</keyword>
<evidence type="ECO:0000313" key="8">
    <source>
        <dbReference type="EMBL" id="KAG2383531.1"/>
    </source>
</evidence>
<evidence type="ECO:0000256" key="2">
    <source>
        <dbReference type="ARBA" id="ARBA00022714"/>
    </source>
</evidence>
<accession>A0AA88GQL8</accession>
<gene>
    <name evidence="8" type="ORF">C9374_004202</name>
</gene>
<keyword evidence="2" id="KW-0001">2Fe-2S</keyword>
<keyword evidence="5" id="KW-0411">Iron-sulfur</keyword>
<dbReference type="SUPFAM" id="SSF54292">
    <property type="entry name" value="2Fe-2S ferredoxin-like"/>
    <property type="match status" value="1"/>
</dbReference>
<dbReference type="GO" id="GO:0140647">
    <property type="term" value="P:P450-containing electron transport chain"/>
    <property type="evidence" value="ECO:0007669"/>
    <property type="project" value="InterPro"/>
</dbReference>
<sequence>MSKLKHLIKTSLKTIEVPSGSNLRKILLEHNIPLYNGKTQAFNCGGNGACGTCAVQVQTIDGHSKTQIMKRTLGEEVRLKLPPHLNKNEDIRLACQCTVEEDIEVQKFDGVCGHKLDKKVW</sequence>
<dbReference type="CDD" id="cd00207">
    <property type="entry name" value="fer2"/>
    <property type="match status" value="1"/>
</dbReference>
<dbReference type="InterPro" id="IPR001041">
    <property type="entry name" value="2Fe-2S_ferredoxin-type"/>
</dbReference>
<protein>
    <recommendedName>
        <fullName evidence="7">2Fe-2S ferredoxin-type domain-containing protein</fullName>
    </recommendedName>
</protein>
<comment type="cofactor">
    <cofactor evidence="6">
        <name>[2Fe-2S] cluster</name>
        <dbReference type="ChEBI" id="CHEBI:190135"/>
    </cofactor>
</comment>
<comment type="caution">
    <text evidence="8">The sequence shown here is derived from an EMBL/GenBank/DDBJ whole genome shotgun (WGS) entry which is preliminary data.</text>
</comment>
<reference evidence="8 9" key="1">
    <citation type="journal article" date="2018" name="BMC Genomics">
        <title>The genome of Naegleria lovaniensis, the basis for a comparative approach to unravel pathogenicity factors of the human pathogenic amoeba N. fowleri.</title>
        <authorList>
            <person name="Liechti N."/>
            <person name="Schurch N."/>
            <person name="Bruggmann R."/>
            <person name="Wittwer M."/>
        </authorList>
    </citation>
    <scope>NUCLEOTIDE SEQUENCE [LARGE SCALE GENOMIC DNA]</scope>
    <source>
        <strain evidence="8 9">ATCC 30569</strain>
    </source>
</reference>
<dbReference type="GO" id="GO:0046872">
    <property type="term" value="F:metal ion binding"/>
    <property type="evidence" value="ECO:0007669"/>
    <property type="project" value="UniProtKB-KW"/>
</dbReference>
<dbReference type="PANTHER" id="PTHR23426">
    <property type="entry name" value="FERREDOXIN/ADRENODOXIN"/>
    <property type="match status" value="1"/>
</dbReference>
<feature type="domain" description="2Fe-2S ferredoxin-type" evidence="7">
    <location>
        <begin position="2"/>
        <end position="111"/>
    </location>
</feature>
<proteinExistence type="inferred from homology"/>
<dbReference type="GO" id="GO:0005739">
    <property type="term" value="C:mitochondrion"/>
    <property type="evidence" value="ECO:0007669"/>
    <property type="project" value="TreeGrafter"/>
</dbReference>
<evidence type="ECO:0000256" key="4">
    <source>
        <dbReference type="ARBA" id="ARBA00023004"/>
    </source>
</evidence>
<evidence type="ECO:0000313" key="9">
    <source>
        <dbReference type="Proteomes" id="UP000816034"/>
    </source>
</evidence>
<comment type="similarity">
    <text evidence="1">Belongs to the adrenodoxin/putidaredoxin family.</text>
</comment>
<keyword evidence="4" id="KW-0408">Iron</keyword>
<dbReference type="InterPro" id="IPR036010">
    <property type="entry name" value="2Fe-2S_ferredoxin-like_sf"/>
</dbReference>
<dbReference type="InterPro" id="IPR012675">
    <property type="entry name" value="Beta-grasp_dom_sf"/>
</dbReference>
<dbReference type="AlphaFoldDB" id="A0AA88GQL8"/>
<organism evidence="8 9">
    <name type="scientific">Naegleria lovaniensis</name>
    <name type="common">Amoeba</name>
    <dbReference type="NCBI Taxonomy" id="51637"/>
    <lineage>
        <taxon>Eukaryota</taxon>
        <taxon>Discoba</taxon>
        <taxon>Heterolobosea</taxon>
        <taxon>Tetramitia</taxon>
        <taxon>Eutetramitia</taxon>
        <taxon>Vahlkampfiidae</taxon>
        <taxon>Naegleria</taxon>
    </lineage>
</organism>